<dbReference type="Gene3D" id="3.30.70.270">
    <property type="match status" value="1"/>
</dbReference>
<organism evidence="14 15">
    <name type="scientific">Clavelina lepadiformis</name>
    <name type="common">Light-bulb sea squirt</name>
    <name type="synonym">Ascidia lepadiformis</name>
    <dbReference type="NCBI Taxonomy" id="159417"/>
    <lineage>
        <taxon>Eukaryota</taxon>
        <taxon>Metazoa</taxon>
        <taxon>Chordata</taxon>
        <taxon>Tunicata</taxon>
        <taxon>Ascidiacea</taxon>
        <taxon>Aplousobranchia</taxon>
        <taxon>Clavelinidae</taxon>
        <taxon>Clavelina</taxon>
    </lineage>
</organism>
<evidence type="ECO:0000256" key="9">
    <source>
        <dbReference type="ARBA" id="ARBA00040302"/>
    </source>
</evidence>
<comment type="similarity">
    <text evidence="2">Belongs to the unc-93 family.</text>
</comment>
<evidence type="ECO:0000256" key="11">
    <source>
        <dbReference type="SAM" id="MobiDB-lite"/>
    </source>
</evidence>
<dbReference type="InterPro" id="IPR000477">
    <property type="entry name" value="RT_dom"/>
</dbReference>
<comment type="subcellular location">
    <subcellularLocation>
        <location evidence="1">Membrane</location>
        <topology evidence="1">Multi-pass membrane protein</topology>
    </subcellularLocation>
</comment>
<keyword evidence="5 12" id="KW-0812">Transmembrane</keyword>
<dbReference type="InterPro" id="IPR051617">
    <property type="entry name" value="UNC-93-like_regulator"/>
</dbReference>
<dbReference type="InterPro" id="IPR043502">
    <property type="entry name" value="DNA/RNA_pol_sf"/>
</dbReference>
<keyword evidence="15" id="KW-1185">Reference proteome</keyword>
<evidence type="ECO:0000313" key="15">
    <source>
        <dbReference type="Proteomes" id="UP001642483"/>
    </source>
</evidence>
<evidence type="ECO:0000256" key="12">
    <source>
        <dbReference type="SAM" id="Phobius"/>
    </source>
</evidence>
<feature type="region of interest" description="Disordered" evidence="11">
    <location>
        <begin position="191"/>
        <end position="225"/>
    </location>
</feature>
<accession>A0ABP0GEJ9</accession>
<keyword evidence="6 12" id="KW-1133">Transmembrane helix</keyword>
<proteinExistence type="inferred from homology"/>
<evidence type="ECO:0000256" key="2">
    <source>
        <dbReference type="ARBA" id="ARBA00009172"/>
    </source>
</evidence>
<dbReference type="SUPFAM" id="SSF103473">
    <property type="entry name" value="MFS general substrate transporter"/>
    <property type="match status" value="1"/>
</dbReference>
<evidence type="ECO:0000256" key="5">
    <source>
        <dbReference type="ARBA" id="ARBA00022692"/>
    </source>
</evidence>
<keyword evidence="8" id="KW-0325">Glycoprotein</keyword>
<evidence type="ECO:0000256" key="10">
    <source>
        <dbReference type="ARBA" id="ARBA00041910"/>
    </source>
</evidence>
<evidence type="ECO:0000256" key="6">
    <source>
        <dbReference type="ARBA" id="ARBA00022989"/>
    </source>
</evidence>
<feature type="transmembrane region" description="Helical" evidence="12">
    <location>
        <begin position="161"/>
        <end position="181"/>
    </location>
</feature>
<evidence type="ECO:0000256" key="7">
    <source>
        <dbReference type="ARBA" id="ARBA00023136"/>
    </source>
</evidence>
<sequence>MSSNTLWTLACLSGTESFAKVYQDDIIVLSASEDEHLKHLQIIFDKLNEYGLIINPKKCIFGKTTKHFHKRSQIPFHSTSGAKKVFHDPKRVLADAVMLAHPLEYTTVTIYADASDDAAAVCLHQKVGDKLQSVTDTRKRHVKSTEYRDRQKFLEKQHQRVPLFIGLNVVCGCGTFLVLVLRSQHKSPRIEEDRDHLVSSGSNDDRSVDESEVTQDSASLEDKGHDSKLNETLPAFLTFIRLFVQPEMLLLSITYLYTVLELAFFSGVYSTCLVATKQFGSDSDKLVGLTGIMVGVGEISGGAIFGIFGKKTIRYGRDPVVLLDLNRKEIVNIKHRTVTILCELSSLQSSTLFSGEASNASYCHCNNFYNRFHHLFT</sequence>
<evidence type="ECO:0000256" key="3">
    <source>
        <dbReference type="ARBA" id="ARBA00010879"/>
    </source>
</evidence>
<keyword evidence="7 12" id="KW-0472">Membrane</keyword>
<dbReference type="Proteomes" id="UP001642483">
    <property type="component" value="Unassembled WGS sequence"/>
</dbReference>
<dbReference type="SUPFAM" id="SSF56672">
    <property type="entry name" value="DNA/RNA polymerases"/>
    <property type="match status" value="1"/>
</dbReference>
<name>A0ABP0GEJ9_CLALP</name>
<feature type="transmembrane region" description="Helical" evidence="12">
    <location>
        <begin position="248"/>
        <end position="269"/>
    </location>
</feature>
<feature type="compositionally biased region" description="Basic and acidic residues" evidence="11">
    <location>
        <begin position="191"/>
        <end position="209"/>
    </location>
</feature>
<dbReference type="Pfam" id="PF00078">
    <property type="entry name" value="RVT_1"/>
    <property type="match status" value="1"/>
</dbReference>
<feature type="transmembrane region" description="Helical" evidence="12">
    <location>
        <begin position="289"/>
        <end position="308"/>
    </location>
</feature>
<evidence type="ECO:0000256" key="8">
    <source>
        <dbReference type="ARBA" id="ARBA00023180"/>
    </source>
</evidence>
<evidence type="ECO:0000313" key="14">
    <source>
        <dbReference type="EMBL" id="CAK8690167.1"/>
    </source>
</evidence>
<protein>
    <recommendedName>
        <fullName evidence="9">UNC93-like protein MFSD11</fullName>
        <ecNumber evidence="4">3.1.26.4</ecNumber>
    </recommendedName>
    <alternativeName>
        <fullName evidence="10">Major facilitator superfamily domain-containing protein 11</fullName>
    </alternativeName>
</protein>
<dbReference type="Pfam" id="PF05978">
    <property type="entry name" value="UNC-93"/>
    <property type="match status" value="1"/>
</dbReference>
<dbReference type="EC" id="3.1.26.4" evidence="4"/>
<evidence type="ECO:0000256" key="4">
    <source>
        <dbReference type="ARBA" id="ARBA00012180"/>
    </source>
</evidence>
<evidence type="ECO:0000259" key="13">
    <source>
        <dbReference type="Pfam" id="PF00078"/>
    </source>
</evidence>
<dbReference type="EMBL" id="CAWYQH010000114">
    <property type="protein sequence ID" value="CAK8690167.1"/>
    <property type="molecule type" value="Genomic_DNA"/>
</dbReference>
<dbReference type="PANTHER" id="PTHR23294">
    <property type="entry name" value="ET TRANSLATION PRODUCT-RELATED"/>
    <property type="match status" value="1"/>
</dbReference>
<feature type="domain" description="Reverse transcriptase" evidence="13">
    <location>
        <begin position="16"/>
        <end position="62"/>
    </location>
</feature>
<dbReference type="PANTHER" id="PTHR23294:SF0">
    <property type="entry name" value="UNC93-LIKE PROTEIN MFSD11"/>
    <property type="match status" value="1"/>
</dbReference>
<dbReference type="InterPro" id="IPR043128">
    <property type="entry name" value="Rev_trsase/Diguanyl_cyclase"/>
</dbReference>
<dbReference type="InterPro" id="IPR010291">
    <property type="entry name" value="Ion_channel_UNC-93"/>
</dbReference>
<dbReference type="InterPro" id="IPR036259">
    <property type="entry name" value="MFS_trans_sf"/>
</dbReference>
<comment type="caution">
    <text evidence="14">The sequence shown here is derived from an EMBL/GenBank/DDBJ whole genome shotgun (WGS) entry which is preliminary data.</text>
</comment>
<comment type="similarity">
    <text evidence="3">Belongs to the beta type-B retroviral polymerase family. HERV class-II K(HML-2) pol subfamily.</text>
</comment>
<evidence type="ECO:0000256" key="1">
    <source>
        <dbReference type="ARBA" id="ARBA00004141"/>
    </source>
</evidence>
<reference evidence="14 15" key="1">
    <citation type="submission" date="2024-02" db="EMBL/GenBank/DDBJ databases">
        <authorList>
            <person name="Daric V."/>
            <person name="Darras S."/>
        </authorList>
    </citation>
    <scope>NUCLEOTIDE SEQUENCE [LARGE SCALE GENOMIC DNA]</scope>
</reference>
<gene>
    <name evidence="14" type="ORF">CVLEPA_LOCUS22802</name>
</gene>